<name>A0AAP0PWS2_9MAGN</name>
<accession>A0AAP0PWS2</accession>
<dbReference type="Pfam" id="PF12483">
    <property type="entry name" value="GIDE"/>
    <property type="match status" value="1"/>
</dbReference>
<dbReference type="GO" id="GO:0008270">
    <property type="term" value="F:zinc ion binding"/>
    <property type="evidence" value="ECO:0007669"/>
    <property type="project" value="UniProtKB-KW"/>
</dbReference>
<evidence type="ECO:0000256" key="4">
    <source>
        <dbReference type="ARBA" id="ARBA00022679"/>
    </source>
</evidence>
<dbReference type="Proteomes" id="UP001417504">
    <property type="component" value="Unassembled WGS sequence"/>
</dbReference>
<dbReference type="EC" id="2.3.2.27" evidence="3"/>
<dbReference type="AlphaFoldDB" id="A0AAP0PWS2"/>
<evidence type="ECO:0000256" key="8">
    <source>
        <dbReference type="ARBA" id="ARBA00022786"/>
    </source>
</evidence>
<evidence type="ECO:0000256" key="6">
    <source>
        <dbReference type="ARBA" id="ARBA00022723"/>
    </source>
</evidence>
<dbReference type="GO" id="GO:0016020">
    <property type="term" value="C:membrane"/>
    <property type="evidence" value="ECO:0007669"/>
    <property type="project" value="UniProtKB-SubCell"/>
</dbReference>
<evidence type="ECO:0000256" key="5">
    <source>
        <dbReference type="ARBA" id="ARBA00022692"/>
    </source>
</evidence>
<keyword evidence="5" id="KW-0812">Transmembrane</keyword>
<reference evidence="13 14" key="1">
    <citation type="submission" date="2024-01" db="EMBL/GenBank/DDBJ databases">
        <title>Genome assemblies of Stephania.</title>
        <authorList>
            <person name="Yang L."/>
        </authorList>
    </citation>
    <scope>NUCLEOTIDE SEQUENCE [LARGE SCALE GENOMIC DNA]</scope>
    <source>
        <strain evidence="13">QJT</strain>
        <tissue evidence="13">Leaf</tissue>
    </source>
</reference>
<keyword evidence="6" id="KW-0479">Metal-binding</keyword>
<comment type="subcellular location">
    <subcellularLocation>
        <location evidence="2">Membrane</location>
        <topology evidence="2">Multi-pass membrane protein</topology>
    </subcellularLocation>
</comment>
<keyword evidence="7" id="KW-0863">Zinc-finger</keyword>
<keyword evidence="10" id="KW-1133">Transmembrane helix</keyword>
<protein>
    <recommendedName>
        <fullName evidence="3">RING-type E3 ubiquitin transferase</fullName>
        <ecNumber evidence="3">2.3.2.27</ecNumber>
    </recommendedName>
</protein>
<dbReference type="GO" id="GO:0016567">
    <property type="term" value="P:protein ubiquitination"/>
    <property type="evidence" value="ECO:0007669"/>
    <property type="project" value="InterPro"/>
</dbReference>
<evidence type="ECO:0000256" key="7">
    <source>
        <dbReference type="ARBA" id="ARBA00022771"/>
    </source>
</evidence>
<proteinExistence type="predicted"/>
<feature type="domain" description="E3 Ubiquitin ligase MUL1-like" evidence="12">
    <location>
        <begin position="56"/>
        <end position="99"/>
    </location>
</feature>
<evidence type="ECO:0000256" key="9">
    <source>
        <dbReference type="ARBA" id="ARBA00022833"/>
    </source>
</evidence>
<comment type="caution">
    <text evidence="13">The sequence shown here is derived from an EMBL/GenBank/DDBJ whole genome shotgun (WGS) entry which is preliminary data.</text>
</comment>
<evidence type="ECO:0000256" key="10">
    <source>
        <dbReference type="ARBA" id="ARBA00022989"/>
    </source>
</evidence>
<dbReference type="EMBL" id="JBBNAE010000001">
    <property type="protein sequence ID" value="KAK9155636.1"/>
    <property type="molecule type" value="Genomic_DNA"/>
</dbReference>
<dbReference type="InterPro" id="IPR044247">
    <property type="entry name" value="SPL2-like"/>
</dbReference>
<evidence type="ECO:0000259" key="12">
    <source>
        <dbReference type="Pfam" id="PF12483"/>
    </source>
</evidence>
<dbReference type="PANTHER" id="PTHR47355">
    <property type="entry name" value="E3 UBIQUITIN-PROTEIN LIGASE SPL2"/>
    <property type="match status" value="1"/>
</dbReference>
<keyword evidence="8" id="KW-0833">Ubl conjugation pathway</keyword>
<keyword evidence="9" id="KW-0862">Zinc</keyword>
<organism evidence="13 14">
    <name type="scientific">Stephania japonica</name>
    <dbReference type="NCBI Taxonomy" id="461633"/>
    <lineage>
        <taxon>Eukaryota</taxon>
        <taxon>Viridiplantae</taxon>
        <taxon>Streptophyta</taxon>
        <taxon>Embryophyta</taxon>
        <taxon>Tracheophyta</taxon>
        <taxon>Spermatophyta</taxon>
        <taxon>Magnoliopsida</taxon>
        <taxon>Ranunculales</taxon>
        <taxon>Menispermaceae</taxon>
        <taxon>Menispermoideae</taxon>
        <taxon>Cissampelideae</taxon>
        <taxon>Stephania</taxon>
    </lineage>
</organism>
<keyword evidence="4" id="KW-0808">Transferase</keyword>
<comment type="catalytic activity">
    <reaction evidence="1">
        <text>S-ubiquitinyl-[E2 ubiquitin-conjugating enzyme]-L-cysteine + [acceptor protein]-L-lysine = [E2 ubiquitin-conjugating enzyme]-L-cysteine + N(6)-ubiquitinyl-[acceptor protein]-L-lysine.</text>
        <dbReference type="EC" id="2.3.2.27"/>
    </reaction>
</comment>
<keyword evidence="14" id="KW-1185">Reference proteome</keyword>
<dbReference type="InterPro" id="IPR022170">
    <property type="entry name" value="MUL1-like"/>
</dbReference>
<dbReference type="GO" id="GO:0061630">
    <property type="term" value="F:ubiquitin protein ligase activity"/>
    <property type="evidence" value="ECO:0007669"/>
    <property type="project" value="UniProtKB-EC"/>
</dbReference>
<evidence type="ECO:0000256" key="2">
    <source>
        <dbReference type="ARBA" id="ARBA00004141"/>
    </source>
</evidence>
<keyword evidence="11" id="KW-0472">Membrane</keyword>
<dbReference type="PANTHER" id="PTHR47355:SF1">
    <property type="entry name" value="E3 UBIQUITIN-PROTEIN LIGASE SPL2"/>
    <property type="match status" value="1"/>
</dbReference>
<evidence type="ECO:0000256" key="11">
    <source>
        <dbReference type="ARBA" id="ARBA00023136"/>
    </source>
</evidence>
<sequence>MSSSDRTSDLLKQVAFASDGLVPGLAVAYLAVQTWRKYIFTSSLLTKVQHAPSVGAKSVGLLNEERILPVGKEVTALGACYLNDGILHIKSFQDLPYFLCKGFLAIRSRTRGNGKIGGSRDNAIYQEMPQHQIKLWKTWEKYKMDNYAVNCLMTRRRRSAFVPLWAYVRLLSSLRPHS</sequence>
<evidence type="ECO:0000313" key="14">
    <source>
        <dbReference type="Proteomes" id="UP001417504"/>
    </source>
</evidence>
<evidence type="ECO:0000256" key="1">
    <source>
        <dbReference type="ARBA" id="ARBA00000900"/>
    </source>
</evidence>
<evidence type="ECO:0000313" key="13">
    <source>
        <dbReference type="EMBL" id="KAK9155636.1"/>
    </source>
</evidence>
<evidence type="ECO:0000256" key="3">
    <source>
        <dbReference type="ARBA" id="ARBA00012483"/>
    </source>
</evidence>
<gene>
    <name evidence="13" type="ORF">Sjap_003116</name>
</gene>